<evidence type="ECO:0000256" key="1">
    <source>
        <dbReference type="SAM" id="Phobius"/>
    </source>
</evidence>
<accession>A0A6N4SXI0</accession>
<name>A0A6N4SXI0_CYTH3</name>
<reference evidence="2 3" key="1">
    <citation type="journal article" date="2007" name="Appl. Environ. Microbiol.">
        <title>Genome sequence of the cellulolytic gliding bacterium Cytophaga hutchinsonii.</title>
        <authorList>
            <person name="Xie G."/>
            <person name="Bruce D.C."/>
            <person name="Challacombe J.F."/>
            <person name="Chertkov O."/>
            <person name="Detter J.C."/>
            <person name="Gilna P."/>
            <person name="Han C.S."/>
            <person name="Lucas S."/>
            <person name="Misra M."/>
            <person name="Myers G.L."/>
            <person name="Richardson P."/>
            <person name="Tapia R."/>
            <person name="Thayer N."/>
            <person name="Thompson L.S."/>
            <person name="Brettin T.S."/>
            <person name="Henrissat B."/>
            <person name="Wilson D.B."/>
            <person name="McBride M.J."/>
        </authorList>
    </citation>
    <scope>NUCLEOTIDE SEQUENCE [LARGE SCALE GENOMIC DNA]</scope>
    <source>
        <strain evidence="3">ATCC 33406 / DSM 1761 / CIP 103989 / NBRC 15051 / NCIMB 9469 / D465</strain>
    </source>
</reference>
<proteinExistence type="predicted"/>
<evidence type="ECO:0000313" key="3">
    <source>
        <dbReference type="Proteomes" id="UP000001822"/>
    </source>
</evidence>
<keyword evidence="3" id="KW-1185">Reference proteome</keyword>
<keyword evidence="1" id="KW-0472">Membrane</keyword>
<dbReference type="KEGG" id="chu:CHU_3807"/>
<evidence type="ECO:0000313" key="2">
    <source>
        <dbReference type="EMBL" id="ABG61039.1"/>
    </source>
</evidence>
<feature type="transmembrane region" description="Helical" evidence="1">
    <location>
        <begin position="36"/>
        <end position="61"/>
    </location>
</feature>
<dbReference type="AlphaFoldDB" id="A0A6N4SXI0"/>
<keyword evidence="1" id="KW-1133">Transmembrane helix</keyword>
<dbReference type="Proteomes" id="UP000001822">
    <property type="component" value="Chromosome"/>
</dbReference>
<keyword evidence="1" id="KW-0812">Transmembrane</keyword>
<gene>
    <name evidence="2" type="ordered locus">CHU_3807</name>
</gene>
<sequence>MELTPLIGLAVILISSFLISWKAYKALRSRGKQYAVFFAVMSFVVSCVLIWVALLFAWIVFGDGFSRR</sequence>
<organism evidence="2 3">
    <name type="scientific">Cytophaga hutchinsonii (strain ATCC 33406 / DSM 1761 / CIP 103989 / NBRC 15051 / NCIMB 9469 / D465)</name>
    <dbReference type="NCBI Taxonomy" id="269798"/>
    <lineage>
        <taxon>Bacteria</taxon>
        <taxon>Pseudomonadati</taxon>
        <taxon>Bacteroidota</taxon>
        <taxon>Cytophagia</taxon>
        <taxon>Cytophagales</taxon>
        <taxon>Cytophagaceae</taxon>
        <taxon>Cytophaga</taxon>
    </lineage>
</organism>
<dbReference type="EMBL" id="CP000383">
    <property type="protein sequence ID" value="ABG61039.1"/>
    <property type="molecule type" value="Genomic_DNA"/>
</dbReference>
<protein>
    <submittedName>
        <fullName evidence="2">Uncharacterized protein</fullName>
    </submittedName>
</protein>
<feature type="transmembrane region" description="Helical" evidence="1">
    <location>
        <begin position="6"/>
        <end position="24"/>
    </location>
</feature>